<organism evidence="2 3">
    <name type="scientific">Ilex paraguariensis</name>
    <name type="common">yerba mate</name>
    <dbReference type="NCBI Taxonomy" id="185542"/>
    <lineage>
        <taxon>Eukaryota</taxon>
        <taxon>Viridiplantae</taxon>
        <taxon>Streptophyta</taxon>
        <taxon>Embryophyta</taxon>
        <taxon>Tracheophyta</taxon>
        <taxon>Spermatophyta</taxon>
        <taxon>Magnoliopsida</taxon>
        <taxon>eudicotyledons</taxon>
        <taxon>Gunneridae</taxon>
        <taxon>Pentapetalae</taxon>
        <taxon>asterids</taxon>
        <taxon>campanulids</taxon>
        <taxon>Aquifoliales</taxon>
        <taxon>Aquifoliaceae</taxon>
        <taxon>Ilex</taxon>
    </lineage>
</organism>
<comment type="caution">
    <text evidence="2">The sequence shown here is derived from an EMBL/GenBank/DDBJ whole genome shotgun (WGS) entry which is preliminary data.</text>
</comment>
<dbReference type="AlphaFoldDB" id="A0ABC8SRN3"/>
<reference evidence="2 3" key="1">
    <citation type="submission" date="2024-02" db="EMBL/GenBank/DDBJ databases">
        <authorList>
            <person name="Vignale AGUSTIN F."/>
            <person name="Sosa J E."/>
            <person name="Modenutti C."/>
        </authorList>
    </citation>
    <scope>NUCLEOTIDE SEQUENCE [LARGE SCALE GENOMIC DNA]</scope>
</reference>
<keyword evidence="3" id="KW-1185">Reference proteome</keyword>
<dbReference type="Proteomes" id="UP001642360">
    <property type="component" value="Unassembled WGS sequence"/>
</dbReference>
<accession>A0ABC8SRN3</accession>
<sequence length="150" mass="17127">MQHLPSILRPPKPKSLISLLSYPGPLSPTYSNFSLSLLETHRHPNHFNQILSLAITSALFTDPFVSSKLLHHSLSNSNFSLEFSHTLFFQIQNPNIFAWSFILRAFSQSSVPEEAIVLYNLMRRKNIVPVNMFSLLCLKLAGEYWVLKKA</sequence>
<evidence type="ECO:0000313" key="3">
    <source>
        <dbReference type="Proteomes" id="UP001642360"/>
    </source>
</evidence>
<evidence type="ECO:0000313" key="2">
    <source>
        <dbReference type="EMBL" id="CAK9159888.1"/>
    </source>
</evidence>
<evidence type="ECO:0008006" key="4">
    <source>
        <dbReference type="Google" id="ProtNLM"/>
    </source>
</evidence>
<dbReference type="NCBIfam" id="TIGR00756">
    <property type="entry name" value="PPR"/>
    <property type="match status" value="1"/>
</dbReference>
<gene>
    <name evidence="2" type="ORF">ILEXP_LOCUS28602</name>
</gene>
<dbReference type="EMBL" id="CAUOFW020003423">
    <property type="protein sequence ID" value="CAK9159888.1"/>
    <property type="molecule type" value="Genomic_DNA"/>
</dbReference>
<dbReference type="PROSITE" id="PS51375">
    <property type="entry name" value="PPR"/>
    <property type="match status" value="1"/>
</dbReference>
<protein>
    <recommendedName>
        <fullName evidence="4">Pentatricopeptide repeat-containing protein</fullName>
    </recommendedName>
</protein>
<name>A0ABC8SRN3_9AQUA</name>
<proteinExistence type="predicted"/>
<feature type="repeat" description="PPR" evidence="1">
    <location>
        <begin position="95"/>
        <end position="129"/>
    </location>
</feature>
<dbReference type="InterPro" id="IPR002885">
    <property type="entry name" value="PPR_rpt"/>
</dbReference>
<evidence type="ECO:0000256" key="1">
    <source>
        <dbReference type="PROSITE-ProRule" id="PRU00708"/>
    </source>
</evidence>